<reference evidence="2 3" key="1">
    <citation type="journal article" date="2015" name="Fungal Genet. Biol.">
        <title>Evolution of novel wood decay mechanisms in Agaricales revealed by the genome sequences of Fistulina hepatica and Cylindrobasidium torrendii.</title>
        <authorList>
            <person name="Floudas D."/>
            <person name="Held B.W."/>
            <person name="Riley R."/>
            <person name="Nagy L.G."/>
            <person name="Koehler G."/>
            <person name="Ransdell A.S."/>
            <person name="Younus H."/>
            <person name="Chow J."/>
            <person name="Chiniquy J."/>
            <person name="Lipzen A."/>
            <person name="Tritt A."/>
            <person name="Sun H."/>
            <person name="Haridas S."/>
            <person name="LaButti K."/>
            <person name="Ohm R.A."/>
            <person name="Kues U."/>
            <person name="Blanchette R.A."/>
            <person name="Grigoriev I.V."/>
            <person name="Minto R.E."/>
            <person name="Hibbett D.S."/>
        </authorList>
    </citation>
    <scope>NUCLEOTIDE SEQUENCE [LARGE SCALE GENOMIC DNA]</scope>
    <source>
        <strain evidence="2 3">FP15055 ss-10</strain>
    </source>
</reference>
<evidence type="ECO:0000313" key="2">
    <source>
        <dbReference type="EMBL" id="KIY61071.1"/>
    </source>
</evidence>
<dbReference type="PROSITE" id="PS50878">
    <property type="entry name" value="RT_POL"/>
    <property type="match status" value="1"/>
</dbReference>
<proteinExistence type="predicted"/>
<dbReference type="OrthoDB" id="2940247at2759"/>
<sequence>MLYTKMRYAVRPLDKDDPVTREFKSLLGLLTGDSASPVLWVVYFADIENAIPSHPDDVVLAGRSVSHAEQADDVALMSLSPEGLQVKLDGFFRWCQRNFMTISLAKTEWMAFGPLPRAMPTFRVNGTPIAATSSYKYVGISYSAGCKDFFRLHHESKTSSARKARDILFMLEKKVGSLSMAHALQLYNAQVDPHLTFGCEVAIECSASSSKALENVQNDFLRRLLGLSSRSCLAPLYIEAGVVPVRYRRLLIAIKFIAYAARMDERYLPAAAVRDSFALAETGARCHISDVRAALEKLPVPVIVTDLTLDNCRTEKWVNDLEARLALSCHTYLRNAVVTNTRLGVLTAWLERCPALPRSGLRLERRPYLEIHNPAYRTAILRLVASEHPFAIERGRRGDNTGLLRLPRAARLCRLCREEVEDEVHAILVCDALQELSDARRSFWNQAERREEFPRSLARDRTSMNTLVELLQAGPIAPLLGKFIAMCYALFEERPLYRPPEAFIEACREQEVSFVPGPLGPSQDYGMLWTIQDGDMDYLSGSLE</sequence>
<dbReference type="PANTHER" id="PTHR47027:SF20">
    <property type="entry name" value="REVERSE TRANSCRIPTASE-LIKE PROTEIN WITH RNA-DIRECTED DNA POLYMERASE DOMAIN"/>
    <property type="match status" value="1"/>
</dbReference>
<dbReference type="AlphaFoldDB" id="A0A0D7AUW2"/>
<name>A0A0D7AUW2_9AGAR</name>
<accession>A0A0D7AUW2</accession>
<dbReference type="InterPro" id="IPR000477">
    <property type="entry name" value="RT_dom"/>
</dbReference>
<organism evidence="2 3">
    <name type="scientific">Cylindrobasidium torrendii FP15055 ss-10</name>
    <dbReference type="NCBI Taxonomy" id="1314674"/>
    <lineage>
        <taxon>Eukaryota</taxon>
        <taxon>Fungi</taxon>
        <taxon>Dikarya</taxon>
        <taxon>Basidiomycota</taxon>
        <taxon>Agaricomycotina</taxon>
        <taxon>Agaricomycetes</taxon>
        <taxon>Agaricomycetidae</taxon>
        <taxon>Agaricales</taxon>
        <taxon>Marasmiineae</taxon>
        <taxon>Physalacriaceae</taxon>
        <taxon>Cylindrobasidium</taxon>
    </lineage>
</organism>
<dbReference type="Pfam" id="PF00078">
    <property type="entry name" value="RVT_1"/>
    <property type="match status" value="1"/>
</dbReference>
<dbReference type="STRING" id="1314674.A0A0D7AUW2"/>
<keyword evidence="3" id="KW-1185">Reference proteome</keyword>
<evidence type="ECO:0000313" key="3">
    <source>
        <dbReference type="Proteomes" id="UP000054007"/>
    </source>
</evidence>
<dbReference type="PANTHER" id="PTHR47027">
    <property type="entry name" value="REVERSE TRANSCRIPTASE DOMAIN-CONTAINING PROTEIN"/>
    <property type="match status" value="1"/>
</dbReference>
<protein>
    <recommendedName>
        <fullName evidence="1">Reverse transcriptase domain-containing protein</fullName>
    </recommendedName>
</protein>
<dbReference type="EMBL" id="KN881073">
    <property type="protein sequence ID" value="KIY61071.1"/>
    <property type="molecule type" value="Genomic_DNA"/>
</dbReference>
<evidence type="ECO:0000259" key="1">
    <source>
        <dbReference type="PROSITE" id="PS50878"/>
    </source>
</evidence>
<feature type="domain" description="Reverse transcriptase" evidence="1">
    <location>
        <begin position="1"/>
        <end position="142"/>
    </location>
</feature>
<dbReference type="Proteomes" id="UP000054007">
    <property type="component" value="Unassembled WGS sequence"/>
</dbReference>
<gene>
    <name evidence="2" type="ORF">CYLTODRAFT_384831</name>
</gene>